<feature type="domain" description="Glycoside hydrolase family 2 catalytic" evidence="6">
    <location>
        <begin position="337"/>
        <end position="586"/>
    </location>
</feature>
<evidence type="ECO:0000256" key="4">
    <source>
        <dbReference type="SAM" id="SignalP"/>
    </source>
</evidence>
<dbReference type="InterPro" id="IPR036156">
    <property type="entry name" value="Beta-gal/glucu_dom_sf"/>
</dbReference>
<dbReference type="SUPFAM" id="SSF49785">
    <property type="entry name" value="Galactose-binding domain-like"/>
    <property type="match status" value="1"/>
</dbReference>
<evidence type="ECO:0000259" key="5">
    <source>
        <dbReference type="Pfam" id="PF00703"/>
    </source>
</evidence>
<evidence type="ECO:0000256" key="2">
    <source>
        <dbReference type="ARBA" id="ARBA00022801"/>
    </source>
</evidence>
<evidence type="ECO:0000256" key="1">
    <source>
        <dbReference type="ARBA" id="ARBA00007401"/>
    </source>
</evidence>
<dbReference type="Proteomes" id="UP000183670">
    <property type="component" value="Unassembled WGS sequence"/>
</dbReference>
<dbReference type="Pfam" id="PF02836">
    <property type="entry name" value="Glyco_hydro_2_C"/>
    <property type="match status" value="1"/>
</dbReference>
<dbReference type="Pfam" id="PF00703">
    <property type="entry name" value="Glyco_hydro_2"/>
    <property type="match status" value="1"/>
</dbReference>
<dbReference type="AlphaFoldDB" id="A0A1G6G6M3"/>
<dbReference type="Gene3D" id="3.20.20.80">
    <property type="entry name" value="Glycosidases"/>
    <property type="match status" value="1"/>
</dbReference>
<feature type="domain" description="Glycoside hydrolase family 2 immunoglobulin-like beta-sandwich" evidence="5">
    <location>
        <begin position="206"/>
        <end position="299"/>
    </location>
</feature>
<keyword evidence="3" id="KW-0326">Glycosidase</keyword>
<name>A0A1G6G6M3_BACOV</name>
<comment type="similarity">
    <text evidence="1">Belongs to the glycosyl hydrolase 2 family.</text>
</comment>
<feature type="signal peptide" evidence="4">
    <location>
        <begin position="1"/>
        <end position="19"/>
    </location>
</feature>
<evidence type="ECO:0000259" key="6">
    <source>
        <dbReference type="Pfam" id="PF02836"/>
    </source>
</evidence>
<proteinExistence type="inferred from homology"/>
<dbReference type="EMBL" id="FMYE01000023">
    <property type="protein sequence ID" value="SDB77483.1"/>
    <property type="molecule type" value="Genomic_DNA"/>
</dbReference>
<dbReference type="SUPFAM" id="SSF49303">
    <property type="entry name" value="beta-Galactosidase/glucuronidase domain"/>
    <property type="match status" value="1"/>
</dbReference>
<reference evidence="8 9" key="1">
    <citation type="submission" date="2016-10" db="EMBL/GenBank/DDBJ databases">
        <authorList>
            <person name="de Groot N.N."/>
        </authorList>
    </citation>
    <scope>NUCLEOTIDE SEQUENCE [LARGE SCALE GENOMIC DNA]</scope>
    <source>
        <strain evidence="8 9">NLAE-zl-C500</strain>
    </source>
</reference>
<dbReference type="PANTHER" id="PTHR42732:SF3">
    <property type="entry name" value="HYDROLASE"/>
    <property type="match status" value="1"/>
</dbReference>
<dbReference type="InterPro" id="IPR006104">
    <property type="entry name" value="Glyco_hydro_2_N"/>
</dbReference>
<dbReference type="RefSeq" id="WP_074558409.1">
    <property type="nucleotide sequence ID" value="NZ_FMYE01000023.1"/>
</dbReference>
<dbReference type="InterPro" id="IPR008979">
    <property type="entry name" value="Galactose-bd-like_sf"/>
</dbReference>
<dbReference type="Gene3D" id="2.60.40.10">
    <property type="entry name" value="Immunoglobulins"/>
    <property type="match status" value="1"/>
</dbReference>
<keyword evidence="2 8" id="KW-0378">Hydrolase</keyword>
<protein>
    <submittedName>
        <fullName evidence="8">Glycosyl hydrolases family 2, TIM barrel domain</fullName>
    </submittedName>
</protein>
<accession>A0A1G6G6M3</accession>
<dbReference type="PANTHER" id="PTHR42732">
    <property type="entry name" value="BETA-GALACTOSIDASE"/>
    <property type="match status" value="1"/>
</dbReference>
<dbReference type="InterPro" id="IPR006102">
    <property type="entry name" value="Ig-like_GH2"/>
</dbReference>
<dbReference type="InterPro" id="IPR006103">
    <property type="entry name" value="Glyco_hydro_2_cat"/>
</dbReference>
<dbReference type="InterPro" id="IPR051913">
    <property type="entry name" value="GH2_Domain-Containing"/>
</dbReference>
<sequence length="596" mass="68912">MRKTQLVLVGLLLSFTVNATNDIPRPEYPRPQFERAEWINLNGTWTYEFDLSNSGKNRQLTTAKQLSNTITVPFCPESKLSGVNHTDFIEQMWYQRSISIPENWKNKKIMLNFGAVDYHAEIYIDGNYLGNHDGGSSSFSLDITPAVEPGNTHSLVVFVADKTRSGLQAVGKQSTQYNSYGCFYTRVTGIWQTVWLEAVSPYGLRSARTNPDIDQQQLIVTPEFYRSSNDETLEITLYDNSRQVSRKVVKCNNGSSVVLPVKDMKLWSPENPYLYDITYRIKNANGEVIDEVKSYVGMRKVHTSNGQIYLNNEPYFQRLVLNQGYYPDGIWTAPTDEALKNDILLSKEAGFNGARLHQKVFEERFHYWADKLGFITWGESANWGMDYKEEEAARYFLTEWSEILMRDYNHPSIIAWVPFNQPLENPYTLISGKMPRLIIDTYRLTKAIDPTRLVNGIAGDTHFLTDIWGIRNYESDTARFARYLKPNEKQAFYNHQPFFIGEFGGMLWTGEHKDKASWGYGKTITSEEGFYERLEGFMDAIANAKEVTGFCYTQLTDIEQEKNGIYYYDRRPKLEMKRIKTIFEKIPSNRSLKIKE</sequence>
<evidence type="ECO:0000313" key="8">
    <source>
        <dbReference type="EMBL" id="SDB77483.1"/>
    </source>
</evidence>
<organism evidence="8 9">
    <name type="scientific">Bacteroides ovatus</name>
    <dbReference type="NCBI Taxonomy" id="28116"/>
    <lineage>
        <taxon>Bacteria</taxon>
        <taxon>Pseudomonadati</taxon>
        <taxon>Bacteroidota</taxon>
        <taxon>Bacteroidia</taxon>
        <taxon>Bacteroidales</taxon>
        <taxon>Bacteroidaceae</taxon>
        <taxon>Bacteroides</taxon>
    </lineage>
</organism>
<dbReference type="InterPro" id="IPR017853">
    <property type="entry name" value="GH"/>
</dbReference>
<evidence type="ECO:0000256" key="3">
    <source>
        <dbReference type="ARBA" id="ARBA00023295"/>
    </source>
</evidence>
<dbReference type="SUPFAM" id="SSF51445">
    <property type="entry name" value="(Trans)glycosidases"/>
    <property type="match status" value="1"/>
</dbReference>
<keyword evidence="4" id="KW-0732">Signal</keyword>
<feature type="chain" id="PRO_5010306970" evidence="4">
    <location>
        <begin position="20"/>
        <end position="596"/>
    </location>
</feature>
<evidence type="ECO:0000313" key="9">
    <source>
        <dbReference type="Proteomes" id="UP000183670"/>
    </source>
</evidence>
<gene>
    <name evidence="8" type="ORF">SAMN05192581_10239</name>
</gene>
<dbReference type="InterPro" id="IPR013783">
    <property type="entry name" value="Ig-like_fold"/>
</dbReference>
<feature type="domain" description="Glycosyl hydrolases family 2 sugar binding" evidence="7">
    <location>
        <begin position="41"/>
        <end position="160"/>
    </location>
</feature>
<dbReference type="GO" id="GO:0004553">
    <property type="term" value="F:hydrolase activity, hydrolyzing O-glycosyl compounds"/>
    <property type="evidence" value="ECO:0007669"/>
    <property type="project" value="InterPro"/>
</dbReference>
<dbReference type="GO" id="GO:0005975">
    <property type="term" value="P:carbohydrate metabolic process"/>
    <property type="evidence" value="ECO:0007669"/>
    <property type="project" value="InterPro"/>
</dbReference>
<evidence type="ECO:0000259" key="7">
    <source>
        <dbReference type="Pfam" id="PF02837"/>
    </source>
</evidence>
<dbReference type="Pfam" id="PF02837">
    <property type="entry name" value="Glyco_hydro_2_N"/>
    <property type="match status" value="1"/>
</dbReference>
<dbReference type="Gene3D" id="2.60.120.260">
    <property type="entry name" value="Galactose-binding domain-like"/>
    <property type="match status" value="1"/>
</dbReference>